<sequence>MIVFFLIVSLLASVIGAICGIGGGIIIKPVLDSLNVLEVSKISFLSSCTVLSMSLYTFVVSKIKHDSLVDSRVATPLALGGIIGGILGKMLFSYVITLFNSENIAGIFQSSILILLTFFTLIFTLKNMGDKKIKSMHIQNIFLCIIIGLILGLLSSFLGIGGGPFNIAFLYFFFSMDSKVAAQNSLYIILFSQISNVFISVADGDALKVNLSYLIVMIIGGICGGILGRFINKKINSKIVDKLFIILLLIIILITSYNLYNFSVNI</sequence>
<keyword evidence="4 5" id="KW-0472">Membrane</keyword>
<evidence type="ECO:0000256" key="3">
    <source>
        <dbReference type="ARBA" id="ARBA00022989"/>
    </source>
</evidence>
<keyword evidence="2 5" id="KW-0812">Transmembrane</keyword>
<evidence type="ECO:0000313" key="7">
    <source>
        <dbReference type="Proteomes" id="UP000043763"/>
    </source>
</evidence>
<reference evidence="7" key="1">
    <citation type="submission" date="2015-04" db="EMBL/GenBank/DDBJ databases">
        <authorList>
            <person name="Mushtaq Mamoona"/>
        </authorList>
    </citation>
    <scope>NUCLEOTIDE SEQUENCE [LARGE SCALE GENOMIC DNA]</scope>
    <source>
        <strain evidence="7">AN4859/03</strain>
    </source>
</reference>
<feature type="transmembrane region" description="Helical" evidence="5">
    <location>
        <begin position="73"/>
        <end position="92"/>
    </location>
</feature>
<evidence type="ECO:0000256" key="1">
    <source>
        <dbReference type="ARBA" id="ARBA00004141"/>
    </source>
</evidence>
<dbReference type="OrthoDB" id="3181470at2"/>
<feature type="transmembrane region" description="Helical" evidence="5">
    <location>
        <begin position="243"/>
        <end position="260"/>
    </location>
</feature>
<organism evidence="6 7">
    <name type="scientific">Brachyspira suanatina</name>
    <dbReference type="NCBI Taxonomy" id="381802"/>
    <lineage>
        <taxon>Bacteria</taxon>
        <taxon>Pseudomonadati</taxon>
        <taxon>Spirochaetota</taxon>
        <taxon>Spirochaetia</taxon>
        <taxon>Brachyspirales</taxon>
        <taxon>Brachyspiraceae</taxon>
        <taxon>Brachyspira</taxon>
    </lineage>
</organism>
<comment type="similarity">
    <text evidence="5">Belongs to the 4-toluene sulfonate uptake permease (TSUP) (TC 2.A.102) family.</text>
</comment>
<proteinExistence type="inferred from homology"/>
<dbReference type="GO" id="GO:0005886">
    <property type="term" value="C:plasma membrane"/>
    <property type="evidence" value="ECO:0007669"/>
    <property type="project" value="UniProtKB-SubCell"/>
</dbReference>
<feature type="transmembrane region" description="Helical" evidence="5">
    <location>
        <begin position="141"/>
        <end position="174"/>
    </location>
</feature>
<gene>
    <name evidence="6" type="ORF">BRSU_1555</name>
</gene>
<comment type="subcellular location">
    <subcellularLocation>
        <location evidence="5">Cell membrane</location>
        <topology evidence="5">Multi-pass membrane protein</topology>
    </subcellularLocation>
    <subcellularLocation>
        <location evidence="1">Membrane</location>
        <topology evidence="1">Multi-pass membrane protein</topology>
    </subcellularLocation>
</comment>
<evidence type="ECO:0000256" key="5">
    <source>
        <dbReference type="RuleBase" id="RU363041"/>
    </source>
</evidence>
<feature type="transmembrane region" description="Helical" evidence="5">
    <location>
        <begin position="211"/>
        <end position="231"/>
    </location>
</feature>
<feature type="transmembrane region" description="Helical" evidence="5">
    <location>
        <begin position="104"/>
        <end position="125"/>
    </location>
</feature>
<dbReference type="RefSeq" id="WP_048594779.1">
    <property type="nucleotide sequence ID" value="NZ_CVLB01000001.1"/>
</dbReference>
<name>A0A0G4K7B6_9SPIR</name>
<dbReference type="AlphaFoldDB" id="A0A0G4K7B6"/>
<keyword evidence="5" id="KW-1003">Cell membrane</keyword>
<accession>A0A0G4K7B6</accession>
<protein>
    <recommendedName>
        <fullName evidence="5">Probable membrane transporter protein</fullName>
    </recommendedName>
</protein>
<feature type="transmembrane region" description="Helical" evidence="5">
    <location>
        <begin position="40"/>
        <end position="61"/>
    </location>
</feature>
<dbReference type="Pfam" id="PF01925">
    <property type="entry name" value="TauE"/>
    <property type="match status" value="1"/>
</dbReference>
<dbReference type="PANTHER" id="PTHR43701:SF2">
    <property type="entry name" value="MEMBRANE TRANSPORTER PROTEIN YJNA-RELATED"/>
    <property type="match status" value="1"/>
</dbReference>
<dbReference type="InterPro" id="IPR051598">
    <property type="entry name" value="TSUP/Inactive_protease-like"/>
</dbReference>
<dbReference type="PANTHER" id="PTHR43701">
    <property type="entry name" value="MEMBRANE TRANSPORTER PROTEIN MJ0441-RELATED"/>
    <property type="match status" value="1"/>
</dbReference>
<dbReference type="InterPro" id="IPR002781">
    <property type="entry name" value="TM_pro_TauE-like"/>
</dbReference>
<evidence type="ECO:0000256" key="4">
    <source>
        <dbReference type="ARBA" id="ARBA00023136"/>
    </source>
</evidence>
<dbReference type="Proteomes" id="UP000043763">
    <property type="component" value="Unassembled WGS sequence"/>
</dbReference>
<keyword evidence="3 5" id="KW-1133">Transmembrane helix</keyword>
<keyword evidence="7" id="KW-1185">Reference proteome</keyword>
<evidence type="ECO:0000256" key="2">
    <source>
        <dbReference type="ARBA" id="ARBA00022692"/>
    </source>
</evidence>
<dbReference type="EMBL" id="CVLB01000001">
    <property type="protein sequence ID" value="CRF33611.1"/>
    <property type="molecule type" value="Genomic_DNA"/>
</dbReference>
<evidence type="ECO:0000313" key="6">
    <source>
        <dbReference type="EMBL" id="CRF33611.1"/>
    </source>
</evidence>